<dbReference type="InterPro" id="IPR036291">
    <property type="entry name" value="NAD(P)-bd_dom_sf"/>
</dbReference>
<feature type="domain" description="Gfo/Idh/MocA-like oxidoreductase N-terminal" evidence="1">
    <location>
        <begin position="1"/>
        <end position="118"/>
    </location>
</feature>
<dbReference type="PANTHER" id="PTHR43377:SF1">
    <property type="entry name" value="BILIVERDIN REDUCTASE A"/>
    <property type="match status" value="1"/>
</dbReference>
<proteinExistence type="predicted"/>
<dbReference type="PANTHER" id="PTHR43377">
    <property type="entry name" value="BILIVERDIN REDUCTASE A"/>
    <property type="match status" value="1"/>
</dbReference>
<evidence type="ECO:0000313" key="3">
    <source>
        <dbReference type="Proteomes" id="UP001179280"/>
    </source>
</evidence>
<protein>
    <submittedName>
        <fullName evidence="2">Virulence factor</fullName>
    </submittedName>
</protein>
<accession>A0ABS2SV07</accession>
<reference evidence="2" key="1">
    <citation type="submission" date="2021-01" db="EMBL/GenBank/DDBJ databases">
        <title>Genomic Encyclopedia of Type Strains, Phase IV (KMG-IV): sequencing the most valuable type-strain genomes for metagenomic binning, comparative biology and taxonomic classification.</title>
        <authorList>
            <person name="Goeker M."/>
        </authorList>
    </citation>
    <scope>NUCLEOTIDE SEQUENCE</scope>
    <source>
        <strain evidence="2">DSM 21943</strain>
    </source>
</reference>
<dbReference type="Proteomes" id="UP001179280">
    <property type="component" value="Unassembled WGS sequence"/>
</dbReference>
<dbReference type="RefSeq" id="WP_204466146.1">
    <property type="nucleotide sequence ID" value="NZ_JAFBCV010000005.1"/>
</dbReference>
<dbReference type="Pfam" id="PF01408">
    <property type="entry name" value="GFO_IDH_MocA"/>
    <property type="match status" value="1"/>
</dbReference>
<organism evidence="2 3">
    <name type="scientific">Shouchella xiaoxiensis</name>
    <dbReference type="NCBI Taxonomy" id="766895"/>
    <lineage>
        <taxon>Bacteria</taxon>
        <taxon>Bacillati</taxon>
        <taxon>Bacillota</taxon>
        <taxon>Bacilli</taxon>
        <taxon>Bacillales</taxon>
        <taxon>Bacillaceae</taxon>
        <taxon>Shouchella</taxon>
    </lineage>
</organism>
<comment type="caution">
    <text evidence="2">The sequence shown here is derived from an EMBL/GenBank/DDBJ whole genome shotgun (WGS) entry which is preliminary data.</text>
</comment>
<gene>
    <name evidence="2" type="ORF">JOC54_002115</name>
</gene>
<dbReference type="Gene3D" id="3.30.360.10">
    <property type="entry name" value="Dihydrodipicolinate Reductase, domain 2"/>
    <property type="match status" value="1"/>
</dbReference>
<evidence type="ECO:0000259" key="1">
    <source>
        <dbReference type="Pfam" id="PF01408"/>
    </source>
</evidence>
<dbReference type="Gene3D" id="3.40.50.720">
    <property type="entry name" value="NAD(P)-binding Rossmann-like Domain"/>
    <property type="match status" value="1"/>
</dbReference>
<dbReference type="EMBL" id="JAFBCV010000005">
    <property type="protein sequence ID" value="MBM7838856.1"/>
    <property type="molecule type" value="Genomic_DNA"/>
</dbReference>
<dbReference type="InterPro" id="IPR051450">
    <property type="entry name" value="Gfo/Idh/MocA_Oxidoreductases"/>
</dbReference>
<evidence type="ECO:0000313" key="2">
    <source>
        <dbReference type="EMBL" id="MBM7838856.1"/>
    </source>
</evidence>
<dbReference type="InterPro" id="IPR000683">
    <property type="entry name" value="Gfo/Idh/MocA-like_OxRdtase_N"/>
</dbReference>
<name>A0ABS2SV07_9BACI</name>
<dbReference type="SUPFAM" id="SSF51735">
    <property type="entry name" value="NAD(P)-binding Rossmann-fold domains"/>
    <property type="match status" value="1"/>
</dbReference>
<sequence>MKVGVIGAGKMGENHVRTYLSLTQECQFIGLFDVNQVRSNEIADKYHVKAFPTIDTLLKEVDAISITVPTAFHYEIGLACIKHRVHILMEKPIASTLAQAQQLKLQAEKENLCFQVGHIELFNPLVKALQEAIKDEEVIAIETHRMSSFSARIEGVDVVQDLMLHDLYILNTLLANDSIQEVQTVGHLAKGMPTHAVAIAKSTKGIALQLTASYQSNKNVRSIHLLTQRAYMVANLLTNELAITRSTEPFGSFSRSTTEIIQAPSFHQPLALELRAFLSCIKAQSRPFVTAADGIQALALATNISESIQLANKNA</sequence>
<keyword evidence="3" id="KW-1185">Reference proteome</keyword>